<evidence type="ECO:0000256" key="3">
    <source>
        <dbReference type="ARBA" id="ARBA00022833"/>
    </source>
</evidence>
<dbReference type="EMBL" id="JAMYWD010000008">
    <property type="protein sequence ID" value="KAJ4963334.1"/>
    <property type="molecule type" value="Genomic_DNA"/>
</dbReference>
<evidence type="ECO:0000313" key="5">
    <source>
        <dbReference type="EMBL" id="KAJ4963334.1"/>
    </source>
</evidence>
<dbReference type="OrthoDB" id="1711136at2759"/>
<dbReference type="GO" id="GO:0004842">
    <property type="term" value="F:ubiquitin-protein transferase activity"/>
    <property type="evidence" value="ECO:0007669"/>
    <property type="project" value="TreeGrafter"/>
</dbReference>
<dbReference type="PANTHER" id="PTHR42647:SF10">
    <property type="entry name" value="F2G19.2"/>
    <property type="match status" value="1"/>
</dbReference>
<keyword evidence="6" id="KW-1185">Reference proteome</keyword>
<sequence length="261" mass="29726">MYKEGVSQEGKLLLTRIASEDYGLDYSLKLRVIVGARAGCRSEVCRTIYLPSYLSSINSYRIRINRKIRNHSGICYPSMVRCPPRSPSSTLQITLINLIHNTSLPFMWSVSLLVQSLRWTAGERMRRAILEKVGANQLQTLSFAEERILQKLRVKEAEVEDINRKNMELEERMRQLSVEAGAWQQRAKSNENIVTTLKFNLQKVLVQGRDSKEGCGDSEIDDTASCCNGGAIDFNLVSKENKDLKELMTCKVCRVNEDTRE</sequence>
<organism evidence="5 6">
    <name type="scientific">Protea cynaroides</name>
    <dbReference type="NCBI Taxonomy" id="273540"/>
    <lineage>
        <taxon>Eukaryota</taxon>
        <taxon>Viridiplantae</taxon>
        <taxon>Streptophyta</taxon>
        <taxon>Embryophyta</taxon>
        <taxon>Tracheophyta</taxon>
        <taxon>Spermatophyta</taxon>
        <taxon>Magnoliopsida</taxon>
        <taxon>Proteales</taxon>
        <taxon>Proteaceae</taxon>
        <taxon>Protea</taxon>
    </lineage>
</organism>
<name>A0A9Q0K4A9_9MAGN</name>
<keyword evidence="2" id="KW-0863">Zinc-finger</keyword>
<keyword evidence="4" id="KW-0175">Coiled coil</keyword>
<dbReference type="PANTHER" id="PTHR42647">
    <property type="entry name" value="SBP (S-RIBONUCLEASE BINDING PROTEIN) FAMILY PROTEIN"/>
    <property type="match status" value="1"/>
</dbReference>
<feature type="coiled-coil region" evidence="4">
    <location>
        <begin position="145"/>
        <end position="186"/>
    </location>
</feature>
<dbReference type="AlphaFoldDB" id="A0A9Q0K4A9"/>
<keyword evidence="3" id="KW-0862">Zinc</keyword>
<proteinExistence type="predicted"/>
<evidence type="ECO:0000256" key="2">
    <source>
        <dbReference type="ARBA" id="ARBA00022771"/>
    </source>
</evidence>
<dbReference type="Proteomes" id="UP001141806">
    <property type="component" value="Unassembled WGS sequence"/>
</dbReference>
<accession>A0A9Q0K4A9</accession>
<keyword evidence="1" id="KW-0479">Metal-binding</keyword>
<evidence type="ECO:0000256" key="4">
    <source>
        <dbReference type="SAM" id="Coils"/>
    </source>
</evidence>
<evidence type="ECO:0000313" key="6">
    <source>
        <dbReference type="Proteomes" id="UP001141806"/>
    </source>
</evidence>
<reference evidence="5" key="1">
    <citation type="journal article" date="2023" name="Plant J.">
        <title>The genome of the king protea, Protea cynaroides.</title>
        <authorList>
            <person name="Chang J."/>
            <person name="Duong T.A."/>
            <person name="Schoeman C."/>
            <person name="Ma X."/>
            <person name="Roodt D."/>
            <person name="Barker N."/>
            <person name="Li Z."/>
            <person name="Van de Peer Y."/>
            <person name="Mizrachi E."/>
        </authorList>
    </citation>
    <scope>NUCLEOTIDE SEQUENCE</scope>
    <source>
        <tissue evidence="5">Young leaves</tissue>
    </source>
</reference>
<dbReference type="GO" id="GO:0008270">
    <property type="term" value="F:zinc ion binding"/>
    <property type="evidence" value="ECO:0007669"/>
    <property type="project" value="UniProtKB-KW"/>
</dbReference>
<evidence type="ECO:0000256" key="1">
    <source>
        <dbReference type="ARBA" id="ARBA00022723"/>
    </source>
</evidence>
<gene>
    <name evidence="5" type="ORF">NE237_023273</name>
</gene>
<protein>
    <submittedName>
        <fullName evidence="5">Uncharacterized protein</fullName>
    </submittedName>
</protein>
<comment type="caution">
    <text evidence="5">The sequence shown here is derived from an EMBL/GenBank/DDBJ whole genome shotgun (WGS) entry which is preliminary data.</text>
</comment>